<proteinExistence type="predicted"/>
<evidence type="ECO:0000313" key="4">
    <source>
        <dbReference type="Proteomes" id="UP000807306"/>
    </source>
</evidence>
<dbReference type="Proteomes" id="UP000807306">
    <property type="component" value="Unassembled WGS sequence"/>
</dbReference>
<evidence type="ECO:0000313" key="3">
    <source>
        <dbReference type="EMBL" id="KAF9521358.1"/>
    </source>
</evidence>
<name>A0A9P6BBN2_9AGAR</name>
<feature type="region of interest" description="Disordered" evidence="2">
    <location>
        <begin position="151"/>
        <end position="172"/>
    </location>
</feature>
<dbReference type="AlphaFoldDB" id="A0A9P6BBN2"/>
<protein>
    <submittedName>
        <fullName evidence="3">Uncharacterized protein</fullName>
    </submittedName>
</protein>
<comment type="caution">
    <text evidence="3">The sequence shown here is derived from an EMBL/GenBank/DDBJ whole genome shotgun (WGS) entry which is preliminary data.</text>
</comment>
<feature type="compositionally biased region" description="Basic and acidic residues" evidence="2">
    <location>
        <begin position="154"/>
        <end position="172"/>
    </location>
</feature>
<feature type="coiled-coil region" evidence="1">
    <location>
        <begin position="73"/>
        <end position="100"/>
    </location>
</feature>
<evidence type="ECO:0000256" key="2">
    <source>
        <dbReference type="SAM" id="MobiDB-lite"/>
    </source>
</evidence>
<keyword evidence="1" id="KW-0175">Coiled coil</keyword>
<keyword evidence="4" id="KW-1185">Reference proteome</keyword>
<gene>
    <name evidence="3" type="ORF">CPB83DRAFT_900819</name>
</gene>
<dbReference type="EMBL" id="MU158107">
    <property type="protein sequence ID" value="KAF9521358.1"/>
    <property type="molecule type" value="Genomic_DNA"/>
</dbReference>
<accession>A0A9P6BBN2</accession>
<evidence type="ECO:0000256" key="1">
    <source>
        <dbReference type="SAM" id="Coils"/>
    </source>
</evidence>
<organism evidence="3 4">
    <name type="scientific">Crepidotus variabilis</name>
    <dbReference type="NCBI Taxonomy" id="179855"/>
    <lineage>
        <taxon>Eukaryota</taxon>
        <taxon>Fungi</taxon>
        <taxon>Dikarya</taxon>
        <taxon>Basidiomycota</taxon>
        <taxon>Agaricomycotina</taxon>
        <taxon>Agaricomycetes</taxon>
        <taxon>Agaricomycetidae</taxon>
        <taxon>Agaricales</taxon>
        <taxon>Agaricineae</taxon>
        <taxon>Crepidotaceae</taxon>
        <taxon>Crepidotus</taxon>
    </lineage>
</organism>
<sequence length="172" mass="19087">MNHVRPAGSKVISVSGPPHKVAVHAWAVIWQAFNAYLEDLVDKLGEVSNPGLEVTLSGVKNASPTGAALGKDLANLKIAIRRAKRQVLKMEREHEDDLNKVEDGWYRAVTLSNNYSTFIAAKRRSIWNGLELNHEERAKVQALCAEANPSGLKRSAEAKDIEEDTSKKLRRH</sequence>
<reference evidence="3" key="1">
    <citation type="submission" date="2020-11" db="EMBL/GenBank/DDBJ databases">
        <authorList>
            <consortium name="DOE Joint Genome Institute"/>
            <person name="Ahrendt S."/>
            <person name="Riley R."/>
            <person name="Andreopoulos W."/>
            <person name="Labutti K."/>
            <person name="Pangilinan J."/>
            <person name="Ruiz-Duenas F.J."/>
            <person name="Barrasa J.M."/>
            <person name="Sanchez-Garcia M."/>
            <person name="Camarero S."/>
            <person name="Miyauchi S."/>
            <person name="Serrano A."/>
            <person name="Linde D."/>
            <person name="Babiker R."/>
            <person name="Drula E."/>
            <person name="Ayuso-Fernandez I."/>
            <person name="Pacheco R."/>
            <person name="Padilla G."/>
            <person name="Ferreira P."/>
            <person name="Barriuso J."/>
            <person name="Kellner H."/>
            <person name="Castanera R."/>
            <person name="Alfaro M."/>
            <person name="Ramirez L."/>
            <person name="Pisabarro A.G."/>
            <person name="Kuo A."/>
            <person name="Tritt A."/>
            <person name="Lipzen A."/>
            <person name="He G."/>
            <person name="Yan M."/>
            <person name="Ng V."/>
            <person name="Cullen D."/>
            <person name="Martin F."/>
            <person name="Rosso M.-N."/>
            <person name="Henrissat B."/>
            <person name="Hibbett D."/>
            <person name="Martinez A.T."/>
            <person name="Grigoriev I.V."/>
        </authorList>
    </citation>
    <scope>NUCLEOTIDE SEQUENCE</scope>
    <source>
        <strain evidence="3">CBS 506.95</strain>
    </source>
</reference>